<organism evidence="11 12">
    <name type="scientific">Amaricoccus solimangrovi</name>
    <dbReference type="NCBI Taxonomy" id="2589815"/>
    <lineage>
        <taxon>Bacteria</taxon>
        <taxon>Pseudomonadati</taxon>
        <taxon>Pseudomonadota</taxon>
        <taxon>Alphaproteobacteria</taxon>
        <taxon>Rhodobacterales</taxon>
        <taxon>Paracoccaceae</taxon>
        <taxon>Amaricoccus</taxon>
    </lineage>
</organism>
<dbReference type="RefSeq" id="WP_140454061.1">
    <property type="nucleotide sequence ID" value="NZ_VFRP01000008.1"/>
</dbReference>
<feature type="domain" description="Mechanosensitive ion channel MscS" evidence="8">
    <location>
        <begin position="261"/>
        <end position="333"/>
    </location>
</feature>
<feature type="domain" description="Mechanosensitive ion channel MscS C-terminal" evidence="9">
    <location>
        <begin position="344"/>
        <end position="424"/>
    </location>
</feature>
<comment type="subcellular location">
    <subcellularLocation>
        <location evidence="1">Cell membrane</location>
        <topology evidence="1">Multi-pass membrane protein</topology>
    </subcellularLocation>
</comment>
<dbReference type="Gene3D" id="3.30.70.100">
    <property type="match status" value="1"/>
</dbReference>
<evidence type="ECO:0000256" key="3">
    <source>
        <dbReference type="ARBA" id="ARBA00022475"/>
    </source>
</evidence>
<feature type="transmembrane region" description="Helical" evidence="7">
    <location>
        <begin position="105"/>
        <end position="124"/>
    </location>
</feature>
<keyword evidence="4 7" id="KW-0812">Transmembrane</keyword>
<evidence type="ECO:0000256" key="7">
    <source>
        <dbReference type="SAM" id="Phobius"/>
    </source>
</evidence>
<dbReference type="PANTHER" id="PTHR30347">
    <property type="entry name" value="POTASSIUM CHANNEL RELATED"/>
    <property type="match status" value="1"/>
</dbReference>
<dbReference type="Pfam" id="PF21088">
    <property type="entry name" value="MS_channel_1st"/>
    <property type="match status" value="1"/>
</dbReference>
<evidence type="ECO:0000259" key="9">
    <source>
        <dbReference type="Pfam" id="PF21082"/>
    </source>
</evidence>
<comment type="caution">
    <text evidence="11">The sequence shown here is derived from an EMBL/GenBank/DDBJ whole genome shotgun (WGS) entry which is preliminary data.</text>
</comment>
<dbReference type="SUPFAM" id="SSF82861">
    <property type="entry name" value="Mechanosensitive channel protein MscS (YggB), transmembrane region"/>
    <property type="match status" value="1"/>
</dbReference>
<sequence>MESYQRLVDVIALQNLRMRLEFWLLTEVLVWSTLGQAGAILACLALAHLLAGRARARLAEMAERRAGTPAVRALLHSARSVARAAIAFLLLAAVNGLAARFVWPNLLISTATNLIGAWIVIRFLTRFIRNDFLSRVVAFLTFAMATLNILGLLGPVIVWLDQLDFRMGETSVSALDLLRAAFELGVLLWLAVFVSRLLEARVSRAPSLTPSLRVLTAKLIRFSLIALALVVALTSTGIDLTAFALFTGALGVGIGFGLQKPISNLISGLILLFDRSIKPGDVIELTDPGDHQKLLFGWVTALNARYVSLTTRDGTEWLVPNEDLISRRVINWSYTHNRLRLLTPIAISFDADVPLAMRLVEEAARETPRVLRHPEPVCRLMSFGDSTVNLEMRFWVDDPANGVINVRSAVLVSIWRKFREHGIRTPLAHRDLLIKPESELTVRLDGTPPKPE</sequence>
<dbReference type="InterPro" id="IPR023408">
    <property type="entry name" value="MscS_beta-dom_sf"/>
</dbReference>
<dbReference type="Proteomes" id="UP000319255">
    <property type="component" value="Unassembled WGS sequence"/>
</dbReference>
<dbReference type="SUPFAM" id="SSF50182">
    <property type="entry name" value="Sm-like ribonucleoproteins"/>
    <property type="match status" value="1"/>
</dbReference>
<protein>
    <submittedName>
        <fullName evidence="11">Mechanosensitive ion channel</fullName>
    </submittedName>
</protein>
<gene>
    <name evidence="11" type="ORF">FJM51_10375</name>
</gene>
<evidence type="ECO:0000313" key="12">
    <source>
        <dbReference type="Proteomes" id="UP000319255"/>
    </source>
</evidence>
<keyword evidence="5 7" id="KW-1133">Transmembrane helix</keyword>
<proteinExistence type="inferred from homology"/>
<evidence type="ECO:0000256" key="4">
    <source>
        <dbReference type="ARBA" id="ARBA00022692"/>
    </source>
</evidence>
<comment type="similarity">
    <text evidence="2">Belongs to the MscS (TC 1.A.23) family.</text>
</comment>
<feature type="transmembrane region" description="Helical" evidence="7">
    <location>
        <begin position="180"/>
        <end position="198"/>
    </location>
</feature>
<dbReference type="InterPro" id="IPR011014">
    <property type="entry name" value="MscS_channel_TM-2"/>
</dbReference>
<evidence type="ECO:0000259" key="10">
    <source>
        <dbReference type="Pfam" id="PF21088"/>
    </source>
</evidence>
<keyword evidence="6 7" id="KW-0472">Membrane</keyword>
<evidence type="ECO:0000256" key="6">
    <source>
        <dbReference type="ARBA" id="ARBA00023136"/>
    </source>
</evidence>
<dbReference type="Gene3D" id="2.30.30.60">
    <property type="match status" value="1"/>
</dbReference>
<evidence type="ECO:0000259" key="8">
    <source>
        <dbReference type="Pfam" id="PF00924"/>
    </source>
</evidence>
<dbReference type="GO" id="GO:0008381">
    <property type="term" value="F:mechanosensitive monoatomic ion channel activity"/>
    <property type="evidence" value="ECO:0007669"/>
    <property type="project" value="UniProtKB-ARBA"/>
</dbReference>
<dbReference type="EMBL" id="VFRP01000008">
    <property type="protein sequence ID" value="TPE51030.1"/>
    <property type="molecule type" value="Genomic_DNA"/>
</dbReference>
<dbReference type="SUPFAM" id="SSF82689">
    <property type="entry name" value="Mechanosensitive channel protein MscS (YggB), C-terminal domain"/>
    <property type="match status" value="1"/>
</dbReference>
<dbReference type="InterPro" id="IPR011066">
    <property type="entry name" value="MscS_channel_C_sf"/>
</dbReference>
<evidence type="ECO:0000256" key="5">
    <source>
        <dbReference type="ARBA" id="ARBA00022989"/>
    </source>
</evidence>
<dbReference type="InterPro" id="IPR049278">
    <property type="entry name" value="MS_channel_C"/>
</dbReference>
<dbReference type="InterPro" id="IPR010920">
    <property type="entry name" value="LSM_dom_sf"/>
</dbReference>
<dbReference type="Pfam" id="PF00924">
    <property type="entry name" value="MS_channel_2nd"/>
    <property type="match status" value="1"/>
</dbReference>
<dbReference type="InterPro" id="IPR049142">
    <property type="entry name" value="MS_channel_1st"/>
</dbReference>
<dbReference type="PANTHER" id="PTHR30347:SF1">
    <property type="entry name" value="MECHANOSENSITIVE CHANNEL MSCK"/>
    <property type="match status" value="1"/>
</dbReference>
<reference evidence="11 12" key="1">
    <citation type="submission" date="2019-06" db="EMBL/GenBank/DDBJ databases">
        <title>A novel bacterium of genus Amaricoccus, isolated from marine sediment.</title>
        <authorList>
            <person name="Huang H."/>
            <person name="Mo K."/>
            <person name="Hu Y."/>
        </authorList>
    </citation>
    <scope>NUCLEOTIDE SEQUENCE [LARGE SCALE GENOMIC DNA]</scope>
    <source>
        <strain evidence="11 12">HB172011</strain>
    </source>
</reference>
<feature type="transmembrane region" description="Helical" evidence="7">
    <location>
        <begin position="28"/>
        <end position="51"/>
    </location>
</feature>
<name>A0A501WRN3_9RHOB</name>
<dbReference type="GO" id="GO:0005886">
    <property type="term" value="C:plasma membrane"/>
    <property type="evidence" value="ECO:0007669"/>
    <property type="project" value="UniProtKB-SubCell"/>
</dbReference>
<feature type="transmembrane region" description="Helical" evidence="7">
    <location>
        <begin position="81"/>
        <end position="99"/>
    </location>
</feature>
<feature type="transmembrane region" description="Helical" evidence="7">
    <location>
        <begin position="136"/>
        <end position="160"/>
    </location>
</feature>
<dbReference type="Gene3D" id="1.10.287.1260">
    <property type="match status" value="1"/>
</dbReference>
<feature type="domain" description="Mechanosensitive ion channel transmembrane helices 2/3" evidence="10">
    <location>
        <begin position="218"/>
        <end position="259"/>
    </location>
</feature>
<dbReference type="InterPro" id="IPR052702">
    <property type="entry name" value="MscS-like_channel"/>
</dbReference>
<dbReference type="Pfam" id="PF21082">
    <property type="entry name" value="MS_channel_3rd"/>
    <property type="match status" value="1"/>
</dbReference>
<keyword evidence="3" id="KW-1003">Cell membrane</keyword>
<evidence type="ECO:0000313" key="11">
    <source>
        <dbReference type="EMBL" id="TPE51030.1"/>
    </source>
</evidence>
<evidence type="ECO:0000256" key="1">
    <source>
        <dbReference type="ARBA" id="ARBA00004651"/>
    </source>
</evidence>
<evidence type="ECO:0000256" key="2">
    <source>
        <dbReference type="ARBA" id="ARBA00008017"/>
    </source>
</evidence>
<feature type="transmembrane region" description="Helical" evidence="7">
    <location>
        <begin position="219"/>
        <end position="236"/>
    </location>
</feature>
<keyword evidence="12" id="KW-1185">Reference proteome</keyword>
<dbReference type="InterPro" id="IPR006685">
    <property type="entry name" value="MscS_channel_2nd"/>
</dbReference>
<dbReference type="OrthoDB" id="9799209at2"/>
<dbReference type="AlphaFoldDB" id="A0A501WRN3"/>
<accession>A0A501WRN3</accession>